<dbReference type="Proteomes" id="UP000297890">
    <property type="component" value="Unassembled WGS sequence"/>
</dbReference>
<dbReference type="Pfam" id="PF04896">
    <property type="entry name" value="AmoC"/>
    <property type="match status" value="1"/>
</dbReference>
<dbReference type="GO" id="GO:0004497">
    <property type="term" value="F:monooxygenase activity"/>
    <property type="evidence" value="ECO:0007669"/>
    <property type="project" value="UniProtKB-KW"/>
</dbReference>
<dbReference type="CDD" id="cd19412">
    <property type="entry name" value="pMMO-AMO_C"/>
    <property type="match status" value="1"/>
</dbReference>
<feature type="transmembrane region" description="Helical" evidence="2">
    <location>
        <begin position="235"/>
        <end position="257"/>
    </location>
</feature>
<dbReference type="AlphaFoldDB" id="A0A4Z0FB05"/>
<feature type="transmembrane region" description="Helical" evidence="2">
    <location>
        <begin position="122"/>
        <end position="144"/>
    </location>
</feature>
<evidence type="ECO:0000313" key="4">
    <source>
        <dbReference type="Proteomes" id="UP000297890"/>
    </source>
</evidence>
<gene>
    <name evidence="3" type="ORF">E4680_06105</name>
</gene>
<evidence type="ECO:0000313" key="3">
    <source>
        <dbReference type="EMBL" id="TFZ82847.1"/>
    </source>
</evidence>
<accession>A0A4Z0FB05</accession>
<proteinExistence type="predicted"/>
<dbReference type="InterPro" id="IPR006980">
    <property type="entry name" value="NH3_CH4_mOase_C"/>
</dbReference>
<feature type="compositionally biased region" description="Low complexity" evidence="1">
    <location>
        <begin position="16"/>
        <end position="27"/>
    </location>
</feature>
<feature type="transmembrane region" description="Helical" evidence="2">
    <location>
        <begin position="79"/>
        <end position="101"/>
    </location>
</feature>
<evidence type="ECO:0000256" key="1">
    <source>
        <dbReference type="SAM" id="MobiDB-lite"/>
    </source>
</evidence>
<protein>
    <submittedName>
        <fullName evidence="3">Methane monooxygenase/ammonia monooxygenase subunit C</fullName>
    </submittedName>
</protein>
<evidence type="ECO:0000256" key="2">
    <source>
        <dbReference type="SAM" id="Phobius"/>
    </source>
</evidence>
<reference evidence="3 4" key="1">
    <citation type="journal article" date="2019" name="ISME J.">
        <title>Candidatus Macondimonas diazotrophica, a novel gammaproteobacterial genus dominating crude-oil-contaminated coastal sediments.</title>
        <authorList>
            <person name="Karthikeyan S."/>
            <person name="Konstantinidis K."/>
        </authorList>
    </citation>
    <scope>NUCLEOTIDE SEQUENCE [LARGE SCALE GENOMIC DNA]</scope>
    <source>
        <strain evidence="3 4">KTK01</strain>
    </source>
</reference>
<organism evidence="3 4">
    <name type="scientific">Candidatus Macondimonas diazotrophica</name>
    <dbReference type="NCBI Taxonomy" id="2305248"/>
    <lineage>
        <taxon>Bacteria</taxon>
        <taxon>Pseudomonadati</taxon>
        <taxon>Pseudomonadota</taxon>
        <taxon>Gammaproteobacteria</taxon>
        <taxon>Chromatiales</taxon>
        <taxon>Ectothiorhodospiraceae</taxon>
        <taxon>Candidatus Macondimonas</taxon>
    </lineage>
</organism>
<sequence length="294" mass="33298">MDASLTLPRPRDIAFSPSSTTTSARPAHARPIMQTRMPWLPVALAMLTFVTAFGLYRWYQQTYAFTTGLDYFEPEFQTYWMNLLWAQGTLLVLLGGSGMAWAWFTRERDLSRLSPQDELWRYYLVICILAMGSVMVLLTLGVFAESDAAWHQITIRDTDFTPTHIGLQYFAIPAFGASLLVAFIWIHTRLPAFQNRVSIPATLIALGPILMMPNIGFNEWGHAFFYSEELFAAPIHWGFLVLGWSAFALGGFVLQCLSRIQELTRLDVAPFPPLVEHHPRMQTLADSNQNGKNS</sequence>
<comment type="caution">
    <text evidence="3">The sequence shown here is derived from an EMBL/GenBank/DDBJ whole genome shotgun (WGS) entry which is preliminary data.</text>
</comment>
<feature type="region of interest" description="Disordered" evidence="1">
    <location>
        <begin position="1"/>
        <end position="27"/>
    </location>
</feature>
<keyword evidence="3" id="KW-0503">Monooxygenase</keyword>
<dbReference type="Gene3D" id="1.20.1050.50">
    <property type="entry name" value="Particulate methane monooxygenase subunit c2. Chain: C"/>
    <property type="match status" value="1"/>
</dbReference>
<keyword evidence="2" id="KW-1133">Transmembrane helix</keyword>
<feature type="transmembrane region" description="Helical" evidence="2">
    <location>
        <begin position="164"/>
        <end position="185"/>
    </location>
</feature>
<keyword evidence="2" id="KW-0812">Transmembrane</keyword>
<keyword evidence="4" id="KW-1185">Reference proteome</keyword>
<keyword evidence="2" id="KW-0472">Membrane</keyword>
<dbReference type="InterPro" id="IPR023349">
    <property type="entry name" value="NH3_CH4_mOase_C_sf"/>
</dbReference>
<dbReference type="EMBL" id="SRIO01000006">
    <property type="protein sequence ID" value="TFZ82847.1"/>
    <property type="molecule type" value="Genomic_DNA"/>
</dbReference>
<dbReference type="OrthoDB" id="184526at2"/>
<dbReference type="RefSeq" id="WP_135281517.1">
    <property type="nucleotide sequence ID" value="NZ_SRIO01000006.1"/>
</dbReference>
<feature type="transmembrane region" description="Helical" evidence="2">
    <location>
        <begin position="197"/>
        <end position="215"/>
    </location>
</feature>
<name>A0A4Z0FB05_9GAMM</name>
<feature type="transmembrane region" description="Helical" evidence="2">
    <location>
        <begin position="39"/>
        <end position="59"/>
    </location>
</feature>
<keyword evidence="3" id="KW-0560">Oxidoreductase</keyword>